<dbReference type="GO" id="GO:0046872">
    <property type="term" value="F:metal ion binding"/>
    <property type="evidence" value="ECO:0007669"/>
    <property type="project" value="UniProtKB-KW"/>
</dbReference>
<dbReference type="InterPro" id="IPR049447">
    <property type="entry name" value="A9CJY8-like_N"/>
</dbReference>
<evidence type="ECO:0000313" key="8">
    <source>
        <dbReference type="Proteomes" id="UP001530400"/>
    </source>
</evidence>
<dbReference type="Gene3D" id="3.30.2130.10">
    <property type="entry name" value="VC0802-like"/>
    <property type="match status" value="1"/>
</dbReference>
<evidence type="ECO:0000259" key="5">
    <source>
        <dbReference type="Pfam" id="PF13840"/>
    </source>
</evidence>
<dbReference type="InterPro" id="IPR045865">
    <property type="entry name" value="ACT-like_dom_sf"/>
</dbReference>
<gene>
    <name evidence="7" type="ORF">ACHAWO_004217</name>
</gene>
<dbReference type="InterPro" id="IPR027795">
    <property type="entry name" value="CASTOR_ACT_dom"/>
</dbReference>
<evidence type="ECO:0000259" key="6">
    <source>
        <dbReference type="Pfam" id="PF21631"/>
    </source>
</evidence>
<dbReference type="AlphaFoldDB" id="A0ABD3R0E2"/>
<evidence type="ECO:0000256" key="4">
    <source>
        <dbReference type="PIRSR" id="PIRSR604294-1"/>
    </source>
</evidence>
<comment type="cofactor">
    <cofactor evidence="4">
        <name>Fe(2+)</name>
        <dbReference type="ChEBI" id="CHEBI:29033"/>
    </cofactor>
    <text evidence="4">Binds 1 Fe(2+) ion per subunit.</text>
</comment>
<feature type="domain" description="CASTOR ACT" evidence="5">
    <location>
        <begin position="61"/>
        <end position="116"/>
    </location>
</feature>
<proteinExistence type="inferred from homology"/>
<dbReference type="PANTHER" id="PTHR10543:SF138">
    <property type="entry name" value="CAROTENOID OXYGENASE"/>
    <property type="match status" value="1"/>
</dbReference>
<name>A0ABD3R0E2_9STRA</name>
<keyword evidence="2 4" id="KW-0479">Metal-binding</keyword>
<dbReference type="Pfam" id="PF03055">
    <property type="entry name" value="RPE65"/>
    <property type="match status" value="1"/>
</dbReference>
<dbReference type="Pfam" id="PF21631">
    <property type="entry name" value="A9CJY8-like_N"/>
    <property type="match status" value="1"/>
</dbReference>
<keyword evidence="3 4" id="KW-0408">Iron</keyword>
<feature type="binding site" evidence="4">
    <location>
        <position position="467"/>
    </location>
    <ligand>
        <name>Fe cation</name>
        <dbReference type="ChEBI" id="CHEBI:24875"/>
        <note>catalytic</note>
    </ligand>
</feature>
<keyword evidence="8" id="KW-1185">Reference proteome</keyword>
<evidence type="ECO:0000256" key="3">
    <source>
        <dbReference type="ARBA" id="ARBA00023004"/>
    </source>
</evidence>
<protein>
    <recommendedName>
        <fullName evidence="9">Aspartate kinase</fullName>
    </recommendedName>
</protein>
<comment type="caution">
    <text evidence="7">The sequence shown here is derived from an EMBL/GenBank/DDBJ whole genome shotgun (WGS) entry which is preliminary data.</text>
</comment>
<sequence length="779" mass="85295">MKLVLDLLRTKFAVIRLPPTKSIPPYVLAADASFLSITKTADELSIVCPESLTTYISDAKIEKGWVAFKVRGPLDFGLTGILAGLAQPLAKNDISIFAISTYDTDYVLVKEGDGEKSAVVFKELGHTLKKAIPMPSYQANAFMLLLSHAILTGKSLAFLQPRPLTSSVLHVGTATNDISIDSVVSAPIPLDEHAVIGSTQLYPQPRPLSLSPTLNESYLNNAHPDESQPDLGYGQFIMSDWRKAWFTYGSSQQAAEVIDPQTGEADYEITDIDGVLPDDLVGVLYRNGPGKFGVDDQRVAHILDADGLVLRFEFRPPNGDSKSSRVKFTSRYIETEGFLEEREKQQFTKRGTFGTAPIPSWYTPNKRGLNADPPEKPPLLARMAANAFNVDIKNTANTQVIAFGGKVLALWEAGMPYQLDPKTLKTIGSDSLGMNKDFTGKLAVNYIPGLPEEFQPNFLGGSAHTAHPKVCPRSGHLVGWTWAQNPTEGSMDVTFTEYESDGFTIVASETHTLEGVALAPHDMVLTEHYVMLKINALEMDQLSFLSGAKGPAECLNMDGRAPVKAFVFPRPTLSAEEKKKYPAFVVENIPACFSIHFSHGYEDDKTGNIVSYFSGWPANDSGSFLGAWGGFAPDYNKIPPTYYWRMEIDQDKRKCVDLRVSPGHENMCVEHPVVHPFVQTKDATFAYAQCCNKVGDASAPMGYAKLRLDGTARVQLNCKMGDANDDVDVFWVGSRRFSGEPLVVPKHGSSGDEAEAYLLGLVYDAGMSLCYAPNSVIQI</sequence>
<dbReference type="Pfam" id="PF13840">
    <property type="entry name" value="ACT_7"/>
    <property type="match status" value="1"/>
</dbReference>
<feature type="binding site" evidence="4">
    <location>
        <position position="521"/>
    </location>
    <ligand>
        <name>Fe cation</name>
        <dbReference type="ChEBI" id="CHEBI:24875"/>
        <note>catalytic</note>
    </ligand>
</feature>
<dbReference type="Proteomes" id="UP001530400">
    <property type="component" value="Unassembled WGS sequence"/>
</dbReference>
<feature type="binding site" evidence="4">
    <location>
        <position position="596"/>
    </location>
    <ligand>
        <name>Fe cation</name>
        <dbReference type="ChEBI" id="CHEBI:24875"/>
        <note>catalytic</note>
    </ligand>
</feature>
<evidence type="ECO:0008006" key="9">
    <source>
        <dbReference type="Google" id="ProtNLM"/>
    </source>
</evidence>
<evidence type="ECO:0000256" key="1">
    <source>
        <dbReference type="ARBA" id="ARBA00006787"/>
    </source>
</evidence>
<reference evidence="7 8" key="1">
    <citation type="submission" date="2024-10" db="EMBL/GenBank/DDBJ databases">
        <title>Updated reference genomes for cyclostephanoid diatoms.</title>
        <authorList>
            <person name="Roberts W.R."/>
            <person name="Alverson A.J."/>
        </authorList>
    </citation>
    <scope>NUCLEOTIDE SEQUENCE [LARGE SCALE GENOMIC DNA]</scope>
    <source>
        <strain evidence="7 8">AJA010-31</strain>
    </source>
</reference>
<dbReference type="EMBL" id="JALLPJ020000004">
    <property type="protein sequence ID" value="KAL3805456.1"/>
    <property type="molecule type" value="Genomic_DNA"/>
</dbReference>
<evidence type="ECO:0000313" key="7">
    <source>
        <dbReference type="EMBL" id="KAL3805456.1"/>
    </source>
</evidence>
<dbReference type="InterPro" id="IPR004294">
    <property type="entry name" value="Carotenoid_Oase"/>
</dbReference>
<feature type="domain" description="A9CJY8-like N-terminal" evidence="6">
    <location>
        <begin position="11"/>
        <end position="50"/>
    </location>
</feature>
<accession>A0ABD3R0E2</accession>
<dbReference type="PANTHER" id="PTHR10543">
    <property type="entry name" value="BETA-CAROTENE DIOXYGENASE"/>
    <property type="match status" value="1"/>
</dbReference>
<evidence type="ECO:0000256" key="2">
    <source>
        <dbReference type="ARBA" id="ARBA00022723"/>
    </source>
</evidence>
<dbReference type="SUPFAM" id="SSF55021">
    <property type="entry name" value="ACT-like"/>
    <property type="match status" value="2"/>
</dbReference>
<organism evidence="7 8">
    <name type="scientific">Cyclotella atomus</name>
    <dbReference type="NCBI Taxonomy" id="382360"/>
    <lineage>
        <taxon>Eukaryota</taxon>
        <taxon>Sar</taxon>
        <taxon>Stramenopiles</taxon>
        <taxon>Ochrophyta</taxon>
        <taxon>Bacillariophyta</taxon>
        <taxon>Coscinodiscophyceae</taxon>
        <taxon>Thalassiosirophycidae</taxon>
        <taxon>Stephanodiscales</taxon>
        <taxon>Stephanodiscaceae</taxon>
        <taxon>Cyclotella</taxon>
    </lineage>
</organism>
<comment type="similarity">
    <text evidence="1">Belongs to the carotenoid oxygenase family.</text>
</comment>